<dbReference type="Proteomes" id="UP000662314">
    <property type="component" value="Unassembled WGS sequence"/>
</dbReference>
<organism evidence="7 8">
    <name type="scientific">Dendronalium phyllosphericum CENA369</name>
    <dbReference type="NCBI Taxonomy" id="1725256"/>
    <lineage>
        <taxon>Bacteria</taxon>
        <taxon>Bacillati</taxon>
        <taxon>Cyanobacteriota</taxon>
        <taxon>Cyanophyceae</taxon>
        <taxon>Nostocales</taxon>
        <taxon>Nostocaceae</taxon>
        <taxon>Dendronalium</taxon>
        <taxon>Dendronalium phyllosphericum</taxon>
    </lineage>
</organism>
<comment type="caution">
    <text evidence="7">The sequence shown here is derived from an EMBL/GenBank/DDBJ whole genome shotgun (WGS) entry which is preliminary data.</text>
</comment>
<feature type="region of interest" description="Disordered" evidence="5">
    <location>
        <begin position="90"/>
        <end position="117"/>
    </location>
</feature>
<evidence type="ECO:0000256" key="2">
    <source>
        <dbReference type="ARBA" id="ARBA00022692"/>
    </source>
</evidence>
<gene>
    <name evidence="7" type="ORF">I8752_16075</name>
</gene>
<evidence type="ECO:0000256" key="1">
    <source>
        <dbReference type="ARBA" id="ARBA00004141"/>
    </source>
</evidence>
<name>A0A8J7I8N2_9NOST</name>
<evidence type="ECO:0000256" key="5">
    <source>
        <dbReference type="SAM" id="MobiDB-lite"/>
    </source>
</evidence>
<dbReference type="GO" id="GO:0016020">
    <property type="term" value="C:membrane"/>
    <property type="evidence" value="ECO:0007669"/>
    <property type="project" value="UniProtKB-SubCell"/>
</dbReference>
<dbReference type="EMBL" id="JAECZA010000076">
    <property type="protein sequence ID" value="MBH8574512.1"/>
    <property type="molecule type" value="Genomic_DNA"/>
</dbReference>
<dbReference type="AlphaFoldDB" id="A0A8J7I8N2"/>
<feature type="transmembrane region" description="Helical" evidence="6">
    <location>
        <begin position="36"/>
        <end position="56"/>
    </location>
</feature>
<sequence>MDFTTTLGLVAGVLTTIAYLPQLIKTWKSKSADDLSWSMLIILCIGIILWLVYGVSIHDVPILAANVVTLIFASIILVLKIVYRSGRDEEGKIQEDSSRNSVDQSNTLPPEGKTEAF</sequence>
<evidence type="ECO:0000313" key="7">
    <source>
        <dbReference type="EMBL" id="MBH8574512.1"/>
    </source>
</evidence>
<protein>
    <submittedName>
        <fullName evidence="7">SemiSWEET family sugar transporter</fullName>
    </submittedName>
</protein>
<comment type="subcellular location">
    <subcellularLocation>
        <location evidence="1">Membrane</location>
        <topology evidence="1">Multi-pass membrane protein</topology>
    </subcellularLocation>
</comment>
<feature type="transmembrane region" description="Helical" evidence="6">
    <location>
        <begin position="62"/>
        <end position="83"/>
    </location>
</feature>
<dbReference type="InterPro" id="IPR047662">
    <property type="entry name" value="SemiSWEET"/>
</dbReference>
<accession>A0A8J7I8N2</accession>
<reference evidence="7 8" key="1">
    <citation type="journal article" date="2021" name="Int. J. Syst. Evol. Microbiol.">
        <title>Amazonocrinis nigriterrae gen. nov., sp. nov., Atlanticothrix silvestris gen. nov., sp. nov. and Dendronalium phyllosphericum gen. nov., sp. nov., nostocacean cyanobacteria from Brazilian environments.</title>
        <authorList>
            <person name="Alvarenga D.O."/>
            <person name="Andreote A.P.D."/>
            <person name="Branco L.H.Z."/>
            <person name="Delbaje E."/>
            <person name="Cruz R.B."/>
            <person name="Varani A.M."/>
            <person name="Fiore M.F."/>
        </authorList>
    </citation>
    <scope>NUCLEOTIDE SEQUENCE [LARGE SCALE GENOMIC DNA]</scope>
    <source>
        <strain evidence="7 8">CENA369</strain>
    </source>
</reference>
<keyword evidence="3 6" id="KW-1133">Transmembrane helix</keyword>
<dbReference type="Gene3D" id="1.20.1280.290">
    <property type="match status" value="1"/>
</dbReference>
<keyword evidence="4 6" id="KW-0472">Membrane</keyword>
<keyword evidence="7" id="KW-0762">Sugar transport</keyword>
<evidence type="ECO:0000256" key="3">
    <source>
        <dbReference type="ARBA" id="ARBA00022989"/>
    </source>
</evidence>
<dbReference type="InterPro" id="IPR006603">
    <property type="entry name" value="PQ-loop_rpt"/>
</dbReference>
<dbReference type="Pfam" id="PF04193">
    <property type="entry name" value="PQ-loop"/>
    <property type="match status" value="1"/>
</dbReference>
<dbReference type="SMART" id="SM00679">
    <property type="entry name" value="CTNS"/>
    <property type="match status" value="1"/>
</dbReference>
<dbReference type="GO" id="GO:0051119">
    <property type="term" value="F:sugar transmembrane transporter activity"/>
    <property type="evidence" value="ECO:0007669"/>
    <property type="project" value="InterPro"/>
</dbReference>
<dbReference type="NCBIfam" id="NF037968">
    <property type="entry name" value="SemiSWEET_2"/>
    <property type="match status" value="1"/>
</dbReference>
<evidence type="ECO:0000313" key="8">
    <source>
        <dbReference type="Proteomes" id="UP000662314"/>
    </source>
</evidence>
<keyword evidence="2 6" id="KW-0812">Transmembrane</keyword>
<keyword evidence="8" id="KW-1185">Reference proteome</keyword>
<evidence type="ECO:0000256" key="4">
    <source>
        <dbReference type="ARBA" id="ARBA00023136"/>
    </source>
</evidence>
<feature type="transmembrane region" description="Helical" evidence="6">
    <location>
        <begin position="6"/>
        <end position="24"/>
    </location>
</feature>
<feature type="compositionally biased region" description="Polar residues" evidence="5">
    <location>
        <begin position="99"/>
        <end position="108"/>
    </location>
</feature>
<proteinExistence type="predicted"/>
<evidence type="ECO:0000256" key="6">
    <source>
        <dbReference type="SAM" id="Phobius"/>
    </source>
</evidence>
<keyword evidence="7" id="KW-0813">Transport</keyword>